<dbReference type="AlphaFoldDB" id="A0A7W7Q3W6"/>
<dbReference type="EMBL" id="JACHJQ010000003">
    <property type="protein sequence ID" value="MBB4906427.1"/>
    <property type="molecule type" value="Genomic_DNA"/>
</dbReference>
<accession>A0A7W7Q3W6</accession>
<evidence type="ECO:0000313" key="1">
    <source>
        <dbReference type="EMBL" id="MBB4906427.1"/>
    </source>
</evidence>
<keyword evidence="2" id="KW-1185">Reference proteome</keyword>
<dbReference type="RefSeq" id="WP_184810642.1">
    <property type="nucleotide sequence ID" value="NZ_JACHJQ010000003.1"/>
</dbReference>
<protein>
    <recommendedName>
        <fullName evidence="3">Excreted virulence factor EspC (Type VII ESX diderm)</fullName>
    </recommendedName>
</protein>
<dbReference type="Proteomes" id="UP000520767">
    <property type="component" value="Unassembled WGS sequence"/>
</dbReference>
<sequence>MADGVDVDGGGIDMYPDAAAAAVAALAATAANFRQAWLAELGKINGLDSQLGKGPMGRDFAPQYNNVIRQIVEALDELGRRIEERVTFGNFAVAEYRKADDDNAQRFDSV</sequence>
<gene>
    <name evidence="1" type="ORF">FHR82_002647</name>
</gene>
<evidence type="ECO:0008006" key="3">
    <source>
        <dbReference type="Google" id="ProtNLM"/>
    </source>
</evidence>
<name>A0A7W7Q3W6_9PSEU</name>
<comment type="caution">
    <text evidence="1">The sequence shown here is derived from an EMBL/GenBank/DDBJ whole genome shotgun (WGS) entry which is preliminary data.</text>
</comment>
<proteinExistence type="predicted"/>
<organism evidence="1 2">
    <name type="scientific">Actinophytocola algeriensis</name>
    <dbReference type="NCBI Taxonomy" id="1768010"/>
    <lineage>
        <taxon>Bacteria</taxon>
        <taxon>Bacillati</taxon>
        <taxon>Actinomycetota</taxon>
        <taxon>Actinomycetes</taxon>
        <taxon>Pseudonocardiales</taxon>
        <taxon>Pseudonocardiaceae</taxon>
    </lineage>
</organism>
<reference evidence="1 2" key="1">
    <citation type="submission" date="2020-08" db="EMBL/GenBank/DDBJ databases">
        <title>Genomic Encyclopedia of Type Strains, Phase III (KMG-III): the genomes of soil and plant-associated and newly described type strains.</title>
        <authorList>
            <person name="Whitman W."/>
        </authorList>
    </citation>
    <scope>NUCLEOTIDE SEQUENCE [LARGE SCALE GENOMIC DNA]</scope>
    <source>
        <strain evidence="1 2">CECT 8960</strain>
    </source>
</reference>
<evidence type="ECO:0000313" key="2">
    <source>
        <dbReference type="Proteomes" id="UP000520767"/>
    </source>
</evidence>